<dbReference type="EMBL" id="BAAANN010000010">
    <property type="protein sequence ID" value="GAA1957682.1"/>
    <property type="molecule type" value="Genomic_DNA"/>
</dbReference>
<dbReference type="RefSeq" id="WP_344417977.1">
    <property type="nucleotide sequence ID" value="NZ_BAAANN010000010.1"/>
</dbReference>
<comment type="caution">
    <text evidence="1">The sequence shown here is derived from an EMBL/GenBank/DDBJ whole genome shotgun (WGS) entry which is preliminary data.</text>
</comment>
<reference evidence="1 2" key="1">
    <citation type="journal article" date="2019" name="Int. J. Syst. Evol. Microbiol.">
        <title>The Global Catalogue of Microorganisms (GCM) 10K type strain sequencing project: providing services to taxonomists for standard genome sequencing and annotation.</title>
        <authorList>
            <consortium name="The Broad Institute Genomics Platform"/>
            <consortium name="The Broad Institute Genome Sequencing Center for Infectious Disease"/>
            <person name="Wu L."/>
            <person name="Ma J."/>
        </authorList>
    </citation>
    <scope>NUCLEOTIDE SEQUENCE [LARGE SCALE GENOMIC DNA]</scope>
    <source>
        <strain evidence="1 2">JCM 14545</strain>
    </source>
</reference>
<evidence type="ECO:0000313" key="1">
    <source>
        <dbReference type="EMBL" id="GAA1957682.1"/>
    </source>
</evidence>
<name>A0ABN2QT85_9PSEU</name>
<dbReference type="Proteomes" id="UP001501116">
    <property type="component" value="Unassembled WGS sequence"/>
</dbReference>
<sequence length="136" mass="13983">MAPVSSTTGTSPVTASAHLSGRFASSAARTAVKAVLTGAAPGDVRAATMLVEELITDARRGGATLRSVELARATSPPCLRVLVQRTETGTATGAALTPESADGRFVVEEIATAWGTQTYRDTTTTWAALNLGHRGK</sequence>
<gene>
    <name evidence="1" type="ORF">GCM10009754_29800</name>
</gene>
<keyword evidence="2" id="KW-1185">Reference proteome</keyword>
<evidence type="ECO:0000313" key="2">
    <source>
        <dbReference type="Proteomes" id="UP001501116"/>
    </source>
</evidence>
<accession>A0ABN2QT85</accession>
<protein>
    <submittedName>
        <fullName evidence="1">Uncharacterized protein</fullName>
    </submittedName>
</protein>
<organism evidence="1 2">
    <name type="scientific">Amycolatopsis minnesotensis</name>
    <dbReference type="NCBI Taxonomy" id="337894"/>
    <lineage>
        <taxon>Bacteria</taxon>
        <taxon>Bacillati</taxon>
        <taxon>Actinomycetota</taxon>
        <taxon>Actinomycetes</taxon>
        <taxon>Pseudonocardiales</taxon>
        <taxon>Pseudonocardiaceae</taxon>
        <taxon>Amycolatopsis</taxon>
    </lineage>
</organism>
<proteinExistence type="predicted"/>